<dbReference type="GO" id="GO:0016787">
    <property type="term" value="F:hydrolase activity"/>
    <property type="evidence" value="ECO:0007669"/>
    <property type="project" value="UniProtKB-KW"/>
</dbReference>
<name>A0A8X7N4K4_9BASI</name>
<gene>
    <name evidence="12" type="ORF">A4X09_0g5392</name>
</gene>
<keyword evidence="3" id="KW-0479">Metal-binding</keyword>
<dbReference type="GO" id="GO:0003887">
    <property type="term" value="F:DNA-directed DNA polymerase activity"/>
    <property type="evidence" value="ECO:0007669"/>
    <property type="project" value="UniProtKB-KW"/>
</dbReference>
<reference evidence="12" key="2">
    <citation type="journal article" date="2019" name="IMA Fungus">
        <title>Genome sequencing and comparison of five Tilletia species to identify candidate genes for the detection of regulated species infecting wheat.</title>
        <authorList>
            <person name="Nguyen H.D.T."/>
            <person name="Sultana T."/>
            <person name="Kesanakurti P."/>
            <person name="Hambleton S."/>
        </authorList>
    </citation>
    <scope>NUCLEOTIDE SEQUENCE</scope>
    <source>
        <strain evidence="12">DAOMC 236422</strain>
    </source>
</reference>
<dbReference type="PANTHER" id="PTHR42648:SF11">
    <property type="entry name" value="TRANSPOSON TY4-P GAG-POL POLYPROTEIN"/>
    <property type="match status" value="1"/>
</dbReference>
<proteinExistence type="predicted"/>
<evidence type="ECO:0000313" key="13">
    <source>
        <dbReference type="Proteomes" id="UP000078113"/>
    </source>
</evidence>
<keyword evidence="8" id="KW-0695">RNA-directed DNA polymerase</keyword>
<protein>
    <recommendedName>
        <fullName evidence="11">GAG-pre-integrase domain-containing protein</fullName>
    </recommendedName>
</protein>
<feature type="domain" description="GAG-pre-integrase" evidence="11">
    <location>
        <begin position="84"/>
        <end position="146"/>
    </location>
</feature>
<dbReference type="Proteomes" id="UP000078113">
    <property type="component" value="Unassembled WGS sequence"/>
</dbReference>
<keyword evidence="9" id="KW-0808">Transferase</keyword>
<keyword evidence="9" id="KW-0239">DNA-directed DNA polymerase</keyword>
<evidence type="ECO:0000313" key="12">
    <source>
        <dbReference type="EMBL" id="KAE8266962.1"/>
    </source>
</evidence>
<dbReference type="EMBL" id="LWDG02000274">
    <property type="protein sequence ID" value="KAE8266962.1"/>
    <property type="molecule type" value="Genomic_DNA"/>
</dbReference>
<dbReference type="GO" id="GO:0006310">
    <property type="term" value="P:DNA recombination"/>
    <property type="evidence" value="ECO:0007669"/>
    <property type="project" value="UniProtKB-KW"/>
</dbReference>
<keyword evidence="1" id="KW-0548">Nucleotidyltransferase</keyword>
<dbReference type="GO" id="GO:0015074">
    <property type="term" value="P:DNA integration"/>
    <property type="evidence" value="ECO:0007669"/>
    <property type="project" value="UniProtKB-KW"/>
</dbReference>
<dbReference type="GO" id="GO:0003964">
    <property type="term" value="F:RNA-directed DNA polymerase activity"/>
    <property type="evidence" value="ECO:0007669"/>
    <property type="project" value="UniProtKB-KW"/>
</dbReference>
<dbReference type="InterPro" id="IPR039537">
    <property type="entry name" value="Retrotran_Ty1/copia-like"/>
</dbReference>
<reference evidence="12" key="1">
    <citation type="submission" date="2016-04" db="EMBL/GenBank/DDBJ databases">
        <authorList>
            <person name="Nguyen H.D."/>
            <person name="Samba Siva P."/>
            <person name="Cullis J."/>
            <person name="Levesque C.A."/>
            <person name="Hambleton S."/>
        </authorList>
    </citation>
    <scope>NUCLEOTIDE SEQUENCE</scope>
    <source>
        <strain evidence="12">DAOMC 236422</strain>
    </source>
</reference>
<keyword evidence="13" id="KW-1185">Reference proteome</keyword>
<evidence type="ECO:0000256" key="2">
    <source>
        <dbReference type="ARBA" id="ARBA00022722"/>
    </source>
</evidence>
<comment type="caution">
    <text evidence="12">The sequence shown here is derived from an EMBL/GenBank/DDBJ whole genome shotgun (WGS) entry which is preliminary data.</text>
</comment>
<evidence type="ECO:0000256" key="9">
    <source>
        <dbReference type="ARBA" id="ARBA00022932"/>
    </source>
</evidence>
<keyword evidence="4" id="KW-0255">Endonuclease</keyword>
<dbReference type="InterPro" id="IPR025724">
    <property type="entry name" value="GAG-pre-integrase_dom"/>
</dbReference>
<keyword evidence="6" id="KW-0460">Magnesium</keyword>
<dbReference type="GO" id="GO:0004519">
    <property type="term" value="F:endonuclease activity"/>
    <property type="evidence" value="ECO:0007669"/>
    <property type="project" value="UniProtKB-KW"/>
</dbReference>
<evidence type="ECO:0000256" key="8">
    <source>
        <dbReference type="ARBA" id="ARBA00022918"/>
    </source>
</evidence>
<sequence length="281" mass="30330">MPVLAIGTITVCMGNEQRVSLRGTAYVPSAVTNLLSVDKMVEEGFEVSFSDGGCRIARPDESCVIIATRKEGQYTVTACEHNSVDAALTAVENVTKAQAQALLEHERLCRLNVDGMRKMARMGLVPGLSTDIPDLPFCEECAAGKQSKPQLPDNGNSRAPRPLHTIAFDVVGPIDPAAPAALGGARYALNGTDSQTRFRWTKPLQFKSEVTKAISDLIYPSRRTTRVGSSRTCEVTMAQSSSTLNSKHSSGAWESLTSARLRTRLNPMGWRSAATGSSWKL</sequence>
<dbReference type="PANTHER" id="PTHR42648">
    <property type="entry name" value="TRANSPOSASE, PUTATIVE-RELATED"/>
    <property type="match status" value="1"/>
</dbReference>
<dbReference type="AlphaFoldDB" id="A0A8X7N4K4"/>
<evidence type="ECO:0000256" key="6">
    <source>
        <dbReference type="ARBA" id="ARBA00022842"/>
    </source>
</evidence>
<evidence type="ECO:0000256" key="3">
    <source>
        <dbReference type="ARBA" id="ARBA00022723"/>
    </source>
</evidence>
<evidence type="ECO:0000256" key="5">
    <source>
        <dbReference type="ARBA" id="ARBA00022801"/>
    </source>
</evidence>
<keyword evidence="10" id="KW-0233">DNA recombination</keyword>
<dbReference type="Pfam" id="PF13976">
    <property type="entry name" value="gag_pre-integrs"/>
    <property type="match status" value="1"/>
</dbReference>
<keyword evidence="2" id="KW-0540">Nuclease</keyword>
<evidence type="ECO:0000256" key="1">
    <source>
        <dbReference type="ARBA" id="ARBA00022695"/>
    </source>
</evidence>
<evidence type="ECO:0000256" key="10">
    <source>
        <dbReference type="ARBA" id="ARBA00023172"/>
    </source>
</evidence>
<evidence type="ECO:0000259" key="11">
    <source>
        <dbReference type="Pfam" id="PF13976"/>
    </source>
</evidence>
<dbReference type="GO" id="GO:0046872">
    <property type="term" value="F:metal ion binding"/>
    <property type="evidence" value="ECO:0007669"/>
    <property type="project" value="UniProtKB-KW"/>
</dbReference>
<keyword evidence="7" id="KW-0229">DNA integration</keyword>
<accession>A0A8X7N4K4</accession>
<evidence type="ECO:0000256" key="7">
    <source>
        <dbReference type="ARBA" id="ARBA00022908"/>
    </source>
</evidence>
<evidence type="ECO:0000256" key="4">
    <source>
        <dbReference type="ARBA" id="ARBA00022759"/>
    </source>
</evidence>
<keyword evidence="5" id="KW-0378">Hydrolase</keyword>
<organism evidence="12 13">
    <name type="scientific">Tilletia walkeri</name>
    <dbReference type="NCBI Taxonomy" id="117179"/>
    <lineage>
        <taxon>Eukaryota</taxon>
        <taxon>Fungi</taxon>
        <taxon>Dikarya</taxon>
        <taxon>Basidiomycota</taxon>
        <taxon>Ustilaginomycotina</taxon>
        <taxon>Exobasidiomycetes</taxon>
        <taxon>Tilletiales</taxon>
        <taxon>Tilletiaceae</taxon>
        <taxon>Tilletia</taxon>
    </lineage>
</organism>